<evidence type="ECO:0000313" key="2">
    <source>
        <dbReference type="Proteomes" id="UP000287188"/>
    </source>
</evidence>
<dbReference type="AlphaFoldDB" id="A0A402ATE9"/>
<reference evidence="2" key="1">
    <citation type="submission" date="2018-12" db="EMBL/GenBank/DDBJ databases">
        <title>Tengunoibacter tsumagoiensis gen. nov., sp. nov., Dictyobacter kobayashii sp. nov., D. alpinus sp. nov., and D. joshuensis sp. nov. and description of Dictyobacteraceae fam. nov. within the order Ktedonobacterales isolated from Tengu-no-mugimeshi.</title>
        <authorList>
            <person name="Wang C.M."/>
            <person name="Zheng Y."/>
            <person name="Sakai Y."/>
            <person name="Toyoda A."/>
            <person name="Minakuchi Y."/>
            <person name="Abe K."/>
            <person name="Yokota A."/>
            <person name="Yabe S."/>
        </authorList>
    </citation>
    <scope>NUCLEOTIDE SEQUENCE [LARGE SCALE GENOMIC DNA]</scope>
    <source>
        <strain evidence="2">Uno11</strain>
    </source>
</reference>
<gene>
    <name evidence="1" type="ORF">KDK_61880</name>
</gene>
<keyword evidence="2" id="KW-1185">Reference proteome</keyword>
<comment type="caution">
    <text evidence="1">The sequence shown here is derived from an EMBL/GenBank/DDBJ whole genome shotgun (WGS) entry which is preliminary data.</text>
</comment>
<dbReference type="RefSeq" id="WP_126555134.1">
    <property type="nucleotide sequence ID" value="NZ_BIFS01000002.1"/>
</dbReference>
<dbReference type="Proteomes" id="UP000287188">
    <property type="component" value="Unassembled WGS sequence"/>
</dbReference>
<dbReference type="EMBL" id="BIFS01000002">
    <property type="protein sequence ID" value="GCE22388.1"/>
    <property type="molecule type" value="Genomic_DNA"/>
</dbReference>
<proteinExistence type="predicted"/>
<organism evidence="1 2">
    <name type="scientific">Dictyobacter kobayashii</name>
    <dbReference type="NCBI Taxonomy" id="2014872"/>
    <lineage>
        <taxon>Bacteria</taxon>
        <taxon>Bacillati</taxon>
        <taxon>Chloroflexota</taxon>
        <taxon>Ktedonobacteria</taxon>
        <taxon>Ktedonobacterales</taxon>
        <taxon>Dictyobacteraceae</taxon>
        <taxon>Dictyobacter</taxon>
    </lineage>
</organism>
<evidence type="ECO:0000313" key="1">
    <source>
        <dbReference type="EMBL" id="GCE22388.1"/>
    </source>
</evidence>
<sequence length="86" mass="9865">MQRAGLTKVKVQTFDLPVGAWGQGEQRRIGDLLARDMLAGFPSLKAPCCQALNVSERDFDRVLQGLAKEWEQFHTQYRFYVTYGQK</sequence>
<protein>
    <submittedName>
        <fullName evidence="1">Uncharacterized protein</fullName>
    </submittedName>
</protein>
<accession>A0A402ATE9</accession>
<name>A0A402ATE9_9CHLR</name>